<dbReference type="RefSeq" id="XP_002771999.1">
    <property type="nucleotide sequence ID" value="XM_002771953.1"/>
</dbReference>
<dbReference type="Proteomes" id="UP000007800">
    <property type="component" value="Unassembled WGS sequence"/>
</dbReference>
<dbReference type="PROSITE" id="PS50158">
    <property type="entry name" value="ZF_CCHC"/>
    <property type="match status" value="1"/>
</dbReference>
<dbReference type="InterPro" id="IPR033489">
    <property type="entry name" value="RBBP6"/>
</dbReference>
<evidence type="ECO:0000259" key="6">
    <source>
        <dbReference type="PROSITE" id="PS50158"/>
    </source>
</evidence>
<dbReference type="Gene3D" id="3.30.40.10">
    <property type="entry name" value="Zinc/RING finger domain, C3HC4 (zinc finger)"/>
    <property type="match status" value="1"/>
</dbReference>
<feature type="region of interest" description="Disordered" evidence="5">
    <location>
        <begin position="62"/>
        <end position="90"/>
    </location>
</feature>
<sequence>MAQTSVHKKLRRRPVVDLEGEDESEIAAIDSLIAGHDISVVCPDVPGSVDGSGRKIIRPAIRYGERPEPRRRVDDDASASSAQTKAVPPPHYRCHRCGEAGHYIYDCPTNDDPTYASKQKVKSARGVPRQFLRIVTREEAQDMTEDVYILPNGDYAVMKQVSDEERKKIVGESEKERLTRVFSDADWRVQGLLLSCGICHQLRVEAEITPCCANLYCRKCVIEHLAKTHSCVDGTLWPNKCPGCNDTLKVSSLIPDIRLRDQLHYVAYGKRLPHKRLQSATFPAKGGHKRPSGGRKH</sequence>
<dbReference type="OrthoDB" id="106784at2759"/>
<dbReference type="PANTHER" id="PTHR15439">
    <property type="entry name" value="RETINOBLASTOMA-BINDING PROTEIN 6"/>
    <property type="match status" value="1"/>
</dbReference>
<dbReference type="SUPFAM" id="SSF57850">
    <property type="entry name" value="RING/U-box"/>
    <property type="match status" value="1"/>
</dbReference>
<evidence type="ECO:0000256" key="1">
    <source>
        <dbReference type="ARBA" id="ARBA00022723"/>
    </source>
</evidence>
<keyword evidence="8" id="KW-1185">Reference proteome</keyword>
<name>C5LHG5_PERM5</name>
<evidence type="ECO:0000256" key="3">
    <source>
        <dbReference type="ARBA" id="ARBA00022833"/>
    </source>
</evidence>
<feature type="domain" description="CCHC-type" evidence="6">
    <location>
        <begin position="93"/>
        <end position="108"/>
    </location>
</feature>
<dbReference type="Gene3D" id="4.10.60.10">
    <property type="entry name" value="Zinc finger, CCHC-type"/>
    <property type="match status" value="1"/>
</dbReference>
<dbReference type="Pfam" id="PF13696">
    <property type="entry name" value="zf-CCHC_2"/>
    <property type="match status" value="1"/>
</dbReference>
<feature type="compositionally biased region" description="Basic and acidic residues" evidence="5">
    <location>
        <begin position="63"/>
        <end position="75"/>
    </location>
</feature>
<dbReference type="GO" id="GO:0008270">
    <property type="term" value="F:zinc ion binding"/>
    <property type="evidence" value="ECO:0007669"/>
    <property type="project" value="UniProtKB-KW"/>
</dbReference>
<dbReference type="SUPFAM" id="SSF57756">
    <property type="entry name" value="Retrovirus zinc finger-like domains"/>
    <property type="match status" value="1"/>
</dbReference>
<dbReference type="EMBL" id="GG682041">
    <property type="protein sequence ID" value="EER03815.1"/>
    <property type="molecule type" value="Genomic_DNA"/>
</dbReference>
<accession>C5LHG5</accession>
<dbReference type="InterPro" id="IPR001878">
    <property type="entry name" value="Znf_CCHC"/>
</dbReference>
<dbReference type="GO" id="GO:0003676">
    <property type="term" value="F:nucleic acid binding"/>
    <property type="evidence" value="ECO:0007669"/>
    <property type="project" value="InterPro"/>
</dbReference>
<dbReference type="InterPro" id="IPR036875">
    <property type="entry name" value="Znf_CCHC_sf"/>
</dbReference>
<keyword evidence="2 4" id="KW-0863">Zinc-finger</keyword>
<gene>
    <name evidence="7" type="ORF">Pmar_PMAR009343</name>
</gene>
<proteinExistence type="predicted"/>
<dbReference type="SMART" id="SM00343">
    <property type="entry name" value="ZnF_C2HC"/>
    <property type="match status" value="1"/>
</dbReference>
<dbReference type="GeneID" id="9044237"/>
<dbReference type="GO" id="GO:0016567">
    <property type="term" value="P:protein ubiquitination"/>
    <property type="evidence" value="ECO:0007669"/>
    <property type="project" value="InterPro"/>
</dbReference>
<organism evidence="8">
    <name type="scientific">Perkinsus marinus (strain ATCC 50983 / TXsc)</name>
    <dbReference type="NCBI Taxonomy" id="423536"/>
    <lineage>
        <taxon>Eukaryota</taxon>
        <taxon>Sar</taxon>
        <taxon>Alveolata</taxon>
        <taxon>Perkinsozoa</taxon>
        <taxon>Perkinsea</taxon>
        <taxon>Perkinsida</taxon>
        <taxon>Perkinsidae</taxon>
        <taxon>Perkinsus</taxon>
    </lineage>
</organism>
<protein>
    <recommendedName>
        <fullName evidence="6">CCHC-type domain-containing protein</fullName>
    </recommendedName>
</protein>
<keyword evidence="1" id="KW-0479">Metal-binding</keyword>
<keyword evidence="3" id="KW-0862">Zinc</keyword>
<evidence type="ECO:0000256" key="2">
    <source>
        <dbReference type="ARBA" id="ARBA00022771"/>
    </source>
</evidence>
<dbReference type="GO" id="GO:0006511">
    <property type="term" value="P:ubiquitin-dependent protein catabolic process"/>
    <property type="evidence" value="ECO:0007669"/>
    <property type="project" value="TreeGrafter"/>
</dbReference>
<dbReference type="InParanoid" id="C5LHG5"/>
<dbReference type="PANTHER" id="PTHR15439:SF0">
    <property type="entry name" value="CELL DIVISION CYCLE AND APOPTOSIS REGULATOR PROTEIN 1-RELATED"/>
    <property type="match status" value="1"/>
</dbReference>
<dbReference type="GO" id="GO:0061630">
    <property type="term" value="F:ubiquitin protein ligase activity"/>
    <property type="evidence" value="ECO:0007669"/>
    <property type="project" value="InterPro"/>
</dbReference>
<dbReference type="InterPro" id="IPR013083">
    <property type="entry name" value="Znf_RING/FYVE/PHD"/>
</dbReference>
<evidence type="ECO:0000256" key="5">
    <source>
        <dbReference type="SAM" id="MobiDB-lite"/>
    </source>
</evidence>
<reference evidence="7 8" key="1">
    <citation type="submission" date="2008-07" db="EMBL/GenBank/DDBJ databases">
        <authorList>
            <person name="El-Sayed N."/>
            <person name="Caler E."/>
            <person name="Inman J."/>
            <person name="Amedeo P."/>
            <person name="Hass B."/>
            <person name="Wortman J."/>
        </authorList>
    </citation>
    <scope>NUCLEOTIDE SEQUENCE [LARGE SCALE GENOMIC DNA]</scope>
    <source>
        <strain evidence="8">ATCC 50983 / TXsc</strain>
    </source>
</reference>
<dbReference type="GO" id="GO:0005634">
    <property type="term" value="C:nucleus"/>
    <property type="evidence" value="ECO:0007669"/>
    <property type="project" value="TreeGrafter"/>
</dbReference>
<evidence type="ECO:0000313" key="8">
    <source>
        <dbReference type="Proteomes" id="UP000007800"/>
    </source>
</evidence>
<evidence type="ECO:0000256" key="4">
    <source>
        <dbReference type="PROSITE-ProRule" id="PRU00047"/>
    </source>
</evidence>
<dbReference type="GO" id="GO:0006397">
    <property type="term" value="P:mRNA processing"/>
    <property type="evidence" value="ECO:0007669"/>
    <property type="project" value="InterPro"/>
</dbReference>
<dbReference type="AlphaFoldDB" id="C5LHG5"/>
<dbReference type="InterPro" id="IPR025829">
    <property type="entry name" value="Zn_knuckle_CX2CX3GHX4C"/>
</dbReference>
<evidence type="ECO:0000313" key="7">
    <source>
        <dbReference type="EMBL" id="EER03815.1"/>
    </source>
</evidence>